<dbReference type="GO" id="GO:0008270">
    <property type="term" value="F:zinc ion binding"/>
    <property type="evidence" value="ECO:0007669"/>
    <property type="project" value="UniProtKB-UniRule"/>
</dbReference>
<feature type="region of interest" description="Disordered" evidence="16">
    <location>
        <begin position="697"/>
        <end position="716"/>
    </location>
</feature>
<dbReference type="CDD" id="cd02658">
    <property type="entry name" value="Peptidase_C19B"/>
    <property type="match status" value="1"/>
</dbReference>
<dbReference type="Pfam" id="PF00627">
    <property type="entry name" value="UBA"/>
    <property type="match status" value="2"/>
</dbReference>
<keyword evidence="10 12" id="KW-0862">Zinc</keyword>
<keyword evidence="9 12" id="KW-0788">Thiol protease</keyword>
<dbReference type="InterPro" id="IPR001394">
    <property type="entry name" value="Peptidase_C19_UCH"/>
</dbReference>
<dbReference type="InterPro" id="IPR015940">
    <property type="entry name" value="UBA"/>
</dbReference>
<evidence type="ECO:0000256" key="10">
    <source>
        <dbReference type="ARBA" id="ARBA00022833"/>
    </source>
</evidence>
<keyword evidence="6 15" id="KW-0863">Zinc-finger</keyword>
<dbReference type="Pfam" id="PF00443">
    <property type="entry name" value="UCH"/>
    <property type="match status" value="1"/>
</dbReference>
<dbReference type="Proteomes" id="UP000472260">
    <property type="component" value="Unassembled WGS sequence"/>
</dbReference>
<feature type="binding site" evidence="14">
    <location>
        <position position="226"/>
    </location>
    <ligand>
        <name>Zn(2+)</name>
        <dbReference type="ChEBI" id="CHEBI:29105"/>
    </ligand>
</feature>
<dbReference type="InterPro" id="IPR018200">
    <property type="entry name" value="USP_CS"/>
</dbReference>
<evidence type="ECO:0000256" key="14">
    <source>
        <dbReference type="PIRSR" id="PIRSR016308-3"/>
    </source>
</evidence>
<evidence type="ECO:0000259" key="17">
    <source>
        <dbReference type="PROSITE" id="PS50030"/>
    </source>
</evidence>
<evidence type="ECO:0000256" key="12">
    <source>
        <dbReference type="PIRNR" id="PIRNR016308"/>
    </source>
</evidence>
<dbReference type="PANTHER" id="PTHR21646:SF105">
    <property type="entry name" value="UBIQUITIN CARBOXYL-TERMINAL HYDROLASE 13"/>
    <property type="match status" value="1"/>
</dbReference>
<dbReference type="PANTHER" id="PTHR21646">
    <property type="entry name" value="UBIQUITIN CARBOXYL-TERMINAL HYDROLASE"/>
    <property type="match status" value="1"/>
</dbReference>
<feature type="domain" description="USP" evidence="18">
    <location>
        <begin position="332"/>
        <end position="832"/>
    </location>
</feature>
<reference evidence="20" key="1">
    <citation type="submission" date="2025-08" db="UniProtKB">
        <authorList>
            <consortium name="Ensembl"/>
        </authorList>
    </citation>
    <scope>IDENTIFICATION</scope>
</reference>
<dbReference type="FunFam" id="1.10.8.10:FF:000016">
    <property type="entry name" value="Ubiquitin carboxyl-terminal hydrolase"/>
    <property type="match status" value="1"/>
</dbReference>
<dbReference type="Gene3D" id="3.30.40.10">
    <property type="entry name" value="Zinc/RING finger domain, C3HC4 (zinc finger)"/>
    <property type="match status" value="2"/>
</dbReference>
<evidence type="ECO:0000256" key="7">
    <source>
        <dbReference type="ARBA" id="ARBA00022786"/>
    </source>
</evidence>
<dbReference type="CDD" id="cd14384">
    <property type="entry name" value="UBA1_UBP13"/>
    <property type="match status" value="1"/>
</dbReference>
<comment type="catalytic activity">
    <reaction evidence="1 12">
        <text>Thiol-dependent hydrolysis of ester, thioester, amide, peptide and isopeptide bonds formed by the C-terminal Gly of ubiquitin (a 76-residue protein attached to proteins as an intracellular targeting signal).</text>
        <dbReference type="EC" id="3.4.19.12"/>
    </reaction>
</comment>
<keyword evidence="8 12" id="KW-0378">Hydrolase</keyword>
<keyword evidence="3 12" id="KW-0645">Protease</keyword>
<dbReference type="FunFam" id="3.30.40.10:FF:000770">
    <property type="entry name" value="Ubiquitin carboxyl-terminal hydrolase"/>
    <property type="match status" value="1"/>
</dbReference>
<evidence type="ECO:0000256" key="16">
    <source>
        <dbReference type="SAM" id="MobiDB-lite"/>
    </source>
</evidence>
<evidence type="ECO:0000313" key="20">
    <source>
        <dbReference type="Ensembl" id="ENSSANP00000106414.1"/>
    </source>
</evidence>
<feature type="active site" description="Nucleophile" evidence="13">
    <location>
        <position position="341"/>
    </location>
</feature>
<dbReference type="FunFam" id="3.90.70.10:FF:000063">
    <property type="entry name" value="Ubiquitin carboxyl-terminal hydrolase"/>
    <property type="match status" value="1"/>
</dbReference>
<feature type="domain" description="UBP-type" evidence="19">
    <location>
        <begin position="182"/>
        <end position="290"/>
    </location>
</feature>
<evidence type="ECO:0000259" key="18">
    <source>
        <dbReference type="PROSITE" id="PS50235"/>
    </source>
</evidence>
<organism evidence="20 21">
    <name type="scientific">Sinocyclocheilus anshuiensis</name>
    <dbReference type="NCBI Taxonomy" id="1608454"/>
    <lineage>
        <taxon>Eukaryota</taxon>
        <taxon>Metazoa</taxon>
        <taxon>Chordata</taxon>
        <taxon>Craniata</taxon>
        <taxon>Vertebrata</taxon>
        <taxon>Euteleostomi</taxon>
        <taxon>Actinopterygii</taxon>
        <taxon>Neopterygii</taxon>
        <taxon>Teleostei</taxon>
        <taxon>Ostariophysi</taxon>
        <taxon>Cypriniformes</taxon>
        <taxon>Cyprinidae</taxon>
        <taxon>Cyprininae</taxon>
        <taxon>Sinocyclocheilus</taxon>
    </lineage>
</organism>
<dbReference type="Gene3D" id="1.10.8.10">
    <property type="entry name" value="DNA helicase RuvA subunit, C-terminal domain"/>
    <property type="match status" value="2"/>
</dbReference>
<dbReference type="Pfam" id="PF17807">
    <property type="entry name" value="zf-UBP_var"/>
    <property type="match status" value="1"/>
</dbReference>
<dbReference type="PROSITE" id="PS50271">
    <property type="entry name" value="ZF_UBP"/>
    <property type="match status" value="1"/>
</dbReference>
<feature type="domain" description="UBA" evidence="17">
    <location>
        <begin position="714"/>
        <end position="754"/>
    </location>
</feature>
<dbReference type="GO" id="GO:0016579">
    <property type="term" value="P:protein deubiquitination"/>
    <property type="evidence" value="ECO:0007669"/>
    <property type="project" value="InterPro"/>
</dbReference>
<keyword evidence="4 12" id="KW-0479">Metal-binding</keyword>
<evidence type="ECO:0000256" key="13">
    <source>
        <dbReference type="PIRSR" id="PIRSR016308-1"/>
    </source>
</evidence>
<dbReference type="InterPro" id="IPR016652">
    <property type="entry name" value="Ubiquitinyl_hydrolase"/>
</dbReference>
<reference evidence="20" key="2">
    <citation type="submission" date="2025-09" db="UniProtKB">
        <authorList>
            <consortium name="Ensembl"/>
        </authorList>
    </citation>
    <scope>IDENTIFICATION</scope>
</reference>
<keyword evidence="5" id="KW-0677">Repeat</keyword>
<evidence type="ECO:0000256" key="9">
    <source>
        <dbReference type="ARBA" id="ARBA00022807"/>
    </source>
</evidence>
<feature type="binding site" evidence="14">
    <location>
        <position position="206"/>
    </location>
    <ligand>
        <name>Zn(2+)</name>
        <dbReference type="ChEBI" id="CHEBI:29105"/>
    </ligand>
</feature>
<evidence type="ECO:0000259" key="19">
    <source>
        <dbReference type="PROSITE" id="PS50271"/>
    </source>
</evidence>
<dbReference type="CDD" id="cd14386">
    <property type="entry name" value="UBA2_UBP5"/>
    <property type="match status" value="1"/>
</dbReference>
<dbReference type="SMART" id="SM00290">
    <property type="entry name" value="ZnF_UBP"/>
    <property type="match status" value="1"/>
</dbReference>
<sequence length="835" mass="94921">MKKIKQIIHNFLFCMATDLGELLVPYMPTIRVPRTGDRVFKSECAFSYDSPESEGGLYVCMNSFLGFGREHVERHYRKTGQSVYMHLKRHVKEKATGAAGGAIPRRRNGKVFLDLELNRDFNGDGYEYEDEAKLVIFPDHFEIPLPNIEELPALVTIACDAVLNAPSPYKKQESDSWEEEIQVSRHARSLRQQENGVRIPPSGWKCAKCEMRENVWLNLTDGSVLCGKWFFDGSGGNGHALEHYKETNFPLAVKLDTINPDGADVYSFDEEETVLDPHISEHLLHFGIDMLQMQRTESGHHTDNHVQPRVSDWEVIQEAGLKLKPVYGSGYTGIKNLGNSCYLSTTMQVLFSIPEFQRAYVGNLQRIFDYSPLDPTQDFNTQMAKLGRGLLSGQYSKPPMKSELIEQVMKEEYKQQQRGISPKMFKALVSKGHPEFSSNRQQDAHEFLLHLINLVERNSSGSENPSDVFRFLVEERVQCCQTQNVRYSQRVDYLMQLPVPLEAASNREELIAYESKRKEAEENMQPPPEPVRARIPFTACLQAFTEPENVPDFWSSALQAKSAGVKTSRFASFPEYMVVQIKKFTFGLDWVPKKLDVSVDIPDFLDLNRLRATGLQAGEEELPDLTPPIVIPEDTRAPEIDESSVMQLAEMGFPLEACRKAVYYTGNMGAEMAFNWIIAHMEEPDFAEPLAVPTYMEPDLPSPSLPSTSALDSQPPEESISILTSMGFPRHHTIQALKATNNNLERALDWIFTHPDCEDESEAMSDTADTEPNDNSYELFAFISHMGASTMSGHYVCHMKKEGRWLIYNDHKVCLSERPPKDLGYMYFYRRLSSC</sequence>
<evidence type="ECO:0000313" key="21">
    <source>
        <dbReference type="Proteomes" id="UP000472260"/>
    </source>
</evidence>
<dbReference type="InterPro" id="IPR038765">
    <property type="entry name" value="Papain-like_cys_pep_sf"/>
</dbReference>
<dbReference type="SUPFAM" id="SSF54001">
    <property type="entry name" value="Cysteine proteinases"/>
    <property type="match status" value="1"/>
</dbReference>
<feature type="active site" description="Proton acceptor" evidence="13">
    <location>
        <position position="794"/>
    </location>
</feature>
<feature type="binding site" evidence="14">
    <location>
        <position position="209"/>
    </location>
    <ligand>
        <name>Zn(2+)</name>
        <dbReference type="ChEBI" id="CHEBI:29105"/>
    </ligand>
</feature>
<dbReference type="Pfam" id="PF02148">
    <property type="entry name" value="zf-UBP"/>
    <property type="match status" value="1"/>
</dbReference>
<dbReference type="FunFam" id="3.30.40.10:FF:000026">
    <property type="entry name" value="Ubiquitin carboxyl-terminal hydrolase"/>
    <property type="match status" value="1"/>
</dbReference>
<gene>
    <name evidence="20" type="primary">usp13</name>
</gene>
<name>A0A671TCV8_9TELE</name>
<dbReference type="SMART" id="SM00165">
    <property type="entry name" value="UBA"/>
    <property type="match status" value="2"/>
</dbReference>
<evidence type="ECO:0000256" key="15">
    <source>
        <dbReference type="PROSITE-ProRule" id="PRU00502"/>
    </source>
</evidence>
<dbReference type="GO" id="GO:0006914">
    <property type="term" value="P:autophagy"/>
    <property type="evidence" value="ECO:0007669"/>
    <property type="project" value="UniProtKB-KW"/>
</dbReference>
<keyword evidence="21" id="KW-1185">Reference proteome</keyword>
<protein>
    <recommendedName>
        <fullName evidence="12">Ubiquitin carboxyl-terminal hydrolase</fullName>
        <ecNumber evidence="12">3.4.19.12</ecNumber>
    </recommendedName>
</protein>
<evidence type="ECO:0000256" key="1">
    <source>
        <dbReference type="ARBA" id="ARBA00000707"/>
    </source>
</evidence>
<dbReference type="GO" id="GO:0006508">
    <property type="term" value="P:proteolysis"/>
    <property type="evidence" value="ECO:0007669"/>
    <property type="project" value="UniProtKB-KW"/>
</dbReference>
<evidence type="ECO:0000256" key="3">
    <source>
        <dbReference type="ARBA" id="ARBA00022670"/>
    </source>
</evidence>
<dbReference type="InterPro" id="IPR050185">
    <property type="entry name" value="Ub_carboxyl-term_hydrolase"/>
</dbReference>
<dbReference type="EC" id="3.4.19.12" evidence="12"/>
<keyword evidence="11" id="KW-0072">Autophagy</keyword>
<evidence type="ECO:0000256" key="2">
    <source>
        <dbReference type="ARBA" id="ARBA00009085"/>
    </source>
</evidence>
<keyword evidence="7 12" id="KW-0833">Ubl conjugation pathway</keyword>
<accession>A0A671TCV8</accession>
<dbReference type="PROSITE" id="PS50030">
    <property type="entry name" value="UBA"/>
    <property type="match status" value="2"/>
</dbReference>
<dbReference type="SUPFAM" id="SSF57850">
    <property type="entry name" value="RING/U-box"/>
    <property type="match status" value="1"/>
</dbReference>
<dbReference type="PROSITE" id="PS50235">
    <property type="entry name" value="USP_3"/>
    <property type="match status" value="1"/>
</dbReference>
<evidence type="ECO:0000256" key="11">
    <source>
        <dbReference type="ARBA" id="ARBA00023006"/>
    </source>
</evidence>
<dbReference type="InterPro" id="IPR028889">
    <property type="entry name" value="USP"/>
</dbReference>
<dbReference type="GO" id="GO:0004843">
    <property type="term" value="F:cysteine-type deubiquitinase activity"/>
    <property type="evidence" value="ECO:0007669"/>
    <property type="project" value="UniProtKB-UniRule"/>
</dbReference>
<feature type="binding site" evidence="14">
    <location>
        <position position="239"/>
    </location>
    <ligand>
        <name>Zn(2+)</name>
        <dbReference type="ChEBI" id="CHEBI:29105"/>
    </ligand>
</feature>
<evidence type="ECO:0000256" key="4">
    <source>
        <dbReference type="ARBA" id="ARBA00022723"/>
    </source>
</evidence>
<feature type="domain" description="UBA" evidence="17">
    <location>
        <begin position="639"/>
        <end position="680"/>
    </location>
</feature>
<proteinExistence type="inferred from homology"/>
<dbReference type="Ensembl" id="ENSSANT00000112917.1">
    <property type="protein sequence ID" value="ENSSANP00000106414.1"/>
    <property type="gene ID" value="ENSSANG00000052036.1"/>
</dbReference>
<evidence type="ECO:0000256" key="5">
    <source>
        <dbReference type="ARBA" id="ARBA00022737"/>
    </source>
</evidence>
<dbReference type="SUPFAM" id="SSF46934">
    <property type="entry name" value="UBA-like"/>
    <property type="match status" value="1"/>
</dbReference>
<dbReference type="AlphaFoldDB" id="A0A671TCV8"/>
<dbReference type="InterPro" id="IPR009060">
    <property type="entry name" value="UBA-like_sf"/>
</dbReference>
<dbReference type="Gene3D" id="3.90.70.10">
    <property type="entry name" value="Cysteine proteinases"/>
    <property type="match status" value="1"/>
</dbReference>
<comment type="similarity">
    <text evidence="2 12">Belongs to the peptidase C19 family.</text>
</comment>
<dbReference type="InterPro" id="IPR013083">
    <property type="entry name" value="Znf_RING/FYVE/PHD"/>
</dbReference>
<dbReference type="PIRSF" id="PIRSF016308">
    <property type="entry name" value="UBP"/>
    <property type="match status" value="1"/>
</dbReference>
<dbReference type="InterPro" id="IPR001607">
    <property type="entry name" value="Znf_UBP"/>
</dbReference>
<evidence type="ECO:0000256" key="8">
    <source>
        <dbReference type="ARBA" id="ARBA00022801"/>
    </source>
</evidence>
<evidence type="ECO:0000256" key="6">
    <source>
        <dbReference type="ARBA" id="ARBA00022771"/>
    </source>
</evidence>
<dbReference type="InterPro" id="IPR041432">
    <property type="entry name" value="UBP13_Znf-UBP_var"/>
</dbReference>
<dbReference type="PROSITE" id="PS00973">
    <property type="entry name" value="USP_2"/>
    <property type="match status" value="1"/>
</dbReference>